<dbReference type="PROSITE" id="PS51257">
    <property type="entry name" value="PROKAR_LIPOPROTEIN"/>
    <property type="match status" value="1"/>
</dbReference>
<sequence length="164" mass="18793">MKKNKKILFTIASIVTISPIAIAAVSCQKASTENEKVQENKEVEKNTDTKENKEVDGNKETTENKLFYQQSEFLNLNEKSFKTLLNTFKQHKQEFIDLIDEKYANSDDTPLEVTKFQDILNILDQINTNEMEESADRVAYGHGTSLTKSSFIQKFNDFVNQLGK</sequence>
<proteinExistence type="predicted"/>
<dbReference type="EMBL" id="VHHP01000002">
    <property type="protein sequence ID" value="TPR54332.1"/>
    <property type="molecule type" value="Genomic_DNA"/>
</dbReference>
<feature type="signal peptide" evidence="2">
    <location>
        <begin position="1"/>
        <end position="23"/>
    </location>
</feature>
<name>A0ABY2Z0W0_9BACT</name>
<reference evidence="3" key="1">
    <citation type="submission" date="2019-06" db="EMBL/GenBank/DDBJ databases">
        <title>Mycoplasma neophronis type strain whole genome sequence.</title>
        <authorList>
            <person name="Spergser J."/>
        </authorList>
    </citation>
    <scope>NUCLEOTIDE SEQUENCE [LARGE SCALE GENOMIC DNA]</scope>
    <source>
        <strain evidence="3">DSM 24097</strain>
    </source>
</reference>
<feature type="region of interest" description="Disordered" evidence="1">
    <location>
        <begin position="31"/>
        <end position="62"/>
    </location>
</feature>
<dbReference type="RefSeq" id="WP_140914677.1">
    <property type="nucleotide sequence ID" value="NZ_VHHP01000002.1"/>
</dbReference>
<feature type="chain" id="PRO_5046957528" description="Lipoprotein" evidence="2">
    <location>
        <begin position="24"/>
        <end position="164"/>
    </location>
</feature>
<feature type="compositionally biased region" description="Basic and acidic residues" evidence="1">
    <location>
        <begin position="32"/>
        <end position="62"/>
    </location>
</feature>
<keyword evidence="4" id="KW-1185">Reference proteome</keyword>
<comment type="caution">
    <text evidence="3">The sequence shown here is derived from an EMBL/GenBank/DDBJ whole genome shotgun (WGS) entry which is preliminary data.</text>
</comment>
<accession>A0ABY2Z0W0</accession>
<organism evidence="3 4">
    <name type="scientific">Metamycoplasma neophronis</name>
    <dbReference type="NCBI Taxonomy" id="872983"/>
    <lineage>
        <taxon>Bacteria</taxon>
        <taxon>Bacillati</taxon>
        <taxon>Mycoplasmatota</taxon>
        <taxon>Mycoplasmoidales</taxon>
        <taxon>Metamycoplasmataceae</taxon>
        <taxon>Metamycoplasma</taxon>
    </lineage>
</organism>
<gene>
    <name evidence="3" type="ORF">FJR74_00960</name>
</gene>
<evidence type="ECO:0000256" key="2">
    <source>
        <dbReference type="SAM" id="SignalP"/>
    </source>
</evidence>
<dbReference type="Proteomes" id="UP000316851">
    <property type="component" value="Unassembled WGS sequence"/>
</dbReference>
<protein>
    <recommendedName>
        <fullName evidence="5">Lipoprotein</fullName>
    </recommendedName>
</protein>
<evidence type="ECO:0000313" key="4">
    <source>
        <dbReference type="Proteomes" id="UP000316851"/>
    </source>
</evidence>
<evidence type="ECO:0000256" key="1">
    <source>
        <dbReference type="SAM" id="MobiDB-lite"/>
    </source>
</evidence>
<evidence type="ECO:0008006" key="5">
    <source>
        <dbReference type="Google" id="ProtNLM"/>
    </source>
</evidence>
<keyword evidence="2" id="KW-0732">Signal</keyword>
<evidence type="ECO:0000313" key="3">
    <source>
        <dbReference type="EMBL" id="TPR54332.1"/>
    </source>
</evidence>